<dbReference type="InterPro" id="IPR014044">
    <property type="entry name" value="CAP_dom"/>
</dbReference>
<accession>A0A7S2F6D2</accession>
<sequence>MKSDKGHFHLDPLDLDPALCLVSKKRAHALVNHTGSEPLIETSCASRVDEHGVWDKIVAEGYIEGEDDPREVVLSLLIDDGCPKRDSRNSMISPTIKKIGIAMVPSPTQGLLVAITWCGPFKRHPPPAAEGVIAPKEPAPPSKKAVEASVAAETRMYLWLNEQGDMLEYETTITSDKKLGIKLEAKEVPGALEGEVAELSYVSAIHPGGVCDLAGISVGDVVCFVNGESTYYSGLKGTMGMIKKAGRPLCLRLAKREIIDYDESMLEADRSCVHKE</sequence>
<reference evidence="2" key="1">
    <citation type="submission" date="2021-01" db="EMBL/GenBank/DDBJ databases">
        <authorList>
            <person name="Corre E."/>
            <person name="Pelletier E."/>
            <person name="Niang G."/>
            <person name="Scheremetjew M."/>
            <person name="Finn R."/>
            <person name="Kale V."/>
            <person name="Holt S."/>
            <person name="Cochrane G."/>
            <person name="Meng A."/>
            <person name="Brown T."/>
            <person name="Cohen L."/>
        </authorList>
    </citation>
    <scope>NUCLEOTIDE SEQUENCE</scope>
    <source>
        <strain evidence="2">CCMP1381</strain>
    </source>
</reference>
<dbReference type="AlphaFoldDB" id="A0A7S2F6D2"/>
<dbReference type="EMBL" id="HBGS01005761">
    <property type="protein sequence ID" value="CAD9376801.1"/>
    <property type="molecule type" value="Transcribed_RNA"/>
</dbReference>
<dbReference type="SUPFAM" id="SSF50156">
    <property type="entry name" value="PDZ domain-like"/>
    <property type="match status" value="1"/>
</dbReference>
<evidence type="ECO:0000259" key="1">
    <source>
        <dbReference type="PROSITE" id="PS50106"/>
    </source>
</evidence>
<protein>
    <recommendedName>
        <fullName evidence="1">PDZ domain-containing protein</fullName>
    </recommendedName>
</protein>
<dbReference type="Gene3D" id="2.30.42.10">
    <property type="match status" value="1"/>
</dbReference>
<feature type="domain" description="PDZ" evidence="1">
    <location>
        <begin position="166"/>
        <end position="257"/>
    </location>
</feature>
<dbReference type="Pfam" id="PF00188">
    <property type="entry name" value="CAP"/>
    <property type="match status" value="1"/>
</dbReference>
<proteinExistence type="predicted"/>
<dbReference type="SMART" id="SM00228">
    <property type="entry name" value="PDZ"/>
    <property type="match status" value="1"/>
</dbReference>
<name>A0A7S2F6D2_9STRA</name>
<organism evidence="2">
    <name type="scientific">Octactis speculum</name>
    <dbReference type="NCBI Taxonomy" id="3111310"/>
    <lineage>
        <taxon>Eukaryota</taxon>
        <taxon>Sar</taxon>
        <taxon>Stramenopiles</taxon>
        <taxon>Ochrophyta</taxon>
        <taxon>Dictyochophyceae</taxon>
        <taxon>Dictyochales</taxon>
        <taxon>Dictyochaceae</taxon>
        <taxon>Octactis</taxon>
    </lineage>
</organism>
<evidence type="ECO:0000313" key="2">
    <source>
        <dbReference type="EMBL" id="CAD9376801.1"/>
    </source>
</evidence>
<dbReference type="InterPro" id="IPR001478">
    <property type="entry name" value="PDZ"/>
</dbReference>
<gene>
    <name evidence="2" type="ORF">DSPE1174_LOCUS3007</name>
</gene>
<dbReference type="InterPro" id="IPR036034">
    <property type="entry name" value="PDZ_sf"/>
</dbReference>
<dbReference type="PROSITE" id="PS50106">
    <property type="entry name" value="PDZ"/>
    <property type="match status" value="1"/>
</dbReference>